<dbReference type="OrthoDB" id="6636518at2"/>
<dbReference type="AlphaFoldDB" id="A0A086ANL5"/>
<sequence length="223" mass="26544">MILIKIVGLLDRIYCVVARTRLKNHNFTIISNDCWGGGVYEDLQLQYTTPVVGLFFHAPCYIDFLENFNQLIHLQLLFIDESKYKEANDYRFQNNHYYPIAKLKEVEVHFLHYESVQEAISNWNRRKARINYNNLFYKFSDSSLCTPELIERFDKLPVSKNNKVMFAAKKMNTVKSVVFLRQYKRKLSIGDIYNNRWAYRKNFDVVKWLNKGNRKNVSVTDTV</sequence>
<evidence type="ECO:0000313" key="2">
    <source>
        <dbReference type="EMBL" id="OXA96971.1"/>
    </source>
</evidence>
<protein>
    <recommendedName>
        <fullName evidence="5">DUF1919 domain-containing protein</fullName>
    </recommendedName>
</protein>
<evidence type="ECO:0000313" key="1">
    <source>
        <dbReference type="EMBL" id="KFF18279.1"/>
    </source>
</evidence>
<evidence type="ECO:0008006" key="5">
    <source>
        <dbReference type="Google" id="ProtNLM"/>
    </source>
</evidence>
<dbReference type="SUPFAM" id="SSF142795">
    <property type="entry name" value="CAC2185-like"/>
    <property type="match status" value="1"/>
</dbReference>
<accession>A0A086ANL5</accession>
<dbReference type="RefSeq" id="WP_035619575.1">
    <property type="nucleotide sequence ID" value="NZ_JBEWQG010000011.1"/>
</dbReference>
<keyword evidence="4" id="KW-1185">Reference proteome</keyword>
<comment type="caution">
    <text evidence="1">The sequence shown here is derived from an EMBL/GenBank/DDBJ whole genome shotgun (WGS) entry which is preliminary data.</text>
</comment>
<dbReference type="InterPro" id="IPR037226">
    <property type="entry name" value="CAC2185-like_sf"/>
</dbReference>
<proteinExistence type="predicted"/>
<dbReference type="EMBL" id="JPRM01000006">
    <property type="protein sequence ID" value="KFF18279.1"/>
    <property type="molecule type" value="Genomic_DNA"/>
</dbReference>
<evidence type="ECO:0000313" key="4">
    <source>
        <dbReference type="Proteomes" id="UP000198424"/>
    </source>
</evidence>
<organism evidence="1 3">
    <name type="scientific">Flavobacterium hydatis</name>
    <name type="common">Cytophaga aquatilis</name>
    <dbReference type="NCBI Taxonomy" id="991"/>
    <lineage>
        <taxon>Bacteria</taxon>
        <taxon>Pseudomonadati</taxon>
        <taxon>Bacteroidota</taxon>
        <taxon>Flavobacteriia</taxon>
        <taxon>Flavobacteriales</taxon>
        <taxon>Flavobacteriaceae</taxon>
        <taxon>Flavobacterium</taxon>
    </lineage>
</organism>
<dbReference type="STRING" id="991.IW20_05120"/>
<name>A0A086ANL5_FLAHY</name>
<reference evidence="2 4" key="2">
    <citation type="submission" date="2016-11" db="EMBL/GenBank/DDBJ databases">
        <title>Whole genomes of Flavobacteriaceae.</title>
        <authorList>
            <person name="Stine C."/>
            <person name="Li C."/>
            <person name="Tadesse D."/>
        </authorList>
    </citation>
    <scope>NUCLEOTIDE SEQUENCE [LARGE SCALE GENOMIC DNA]</scope>
    <source>
        <strain evidence="2 4">ATCC 29551</strain>
    </source>
</reference>
<dbReference type="InterPro" id="IPR015037">
    <property type="entry name" value="DUF1919"/>
</dbReference>
<dbReference type="Proteomes" id="UP000198424">
    <property type="component" value="Unassembled WGS sequence"/>
</dbReference>
<dbReference type="Proteomes" id="UP000028712">
    <property type="component" value="Unassembled WGS sequence"/>
</dbReference>
<gene>
    <name evidence="2" type="ORF">B0A62_06890</name>
    <name evidence="1" type="ORF">IW20_05120</name>
</gene>
<evidence type="ECO:0000313" key="3">
    <source>
        <dbReference type="Proteomes" id="UP000028712"/>
    </source>
</evidence>
<reference evidence="1 3" key="1">
    <citation type="submission" date="2014-07" db="EMBL/GenBank/DDBJ databases">
        <title>Genome of Flavobacterium hydatis DSM 2063.</title>
        <authorList>
            <person name="Pipes S.E."/>
            <person name="Stropko S.J."/>
            <person name="Newman J.D."/>
        </authorList>
    </citation>
    <scope>NUCLEOTIDE SEQUENCE [LARGE SCALE GENOMIC DNA]</scope>
    <source>
        <strain evidence="1 3">DSM 2063</strain>
    </source>
</reference>
<dbReference type="eggNOG" id="COG3955">
    <property type="taxonomic scope" value="Bacteria"/>
</dbReference>
<dbReference type="Pfam" id="PF08942">
    <property type="entry name" value="DUF1919"/>
    <property type="match status" value="1"/>
</dbReference>
<dbReference type="EMBL" id="MUGY01000004">
    <property type="protein sequence ID" value="OXA96971.1"/>
    <property type="molecule type" value="Genomic_DNA"/>
</dbReference>